<proteinExistence type="predicted"/>
<feature type="transmembrane region" description="Helical" evidence="2">
    <location>
        <begin position="51"/>
        <end position="72"/>
    </location>
</feature>
<keyword evidence="2" id="KW-0812">Transmembrane</keyword>
<keyword evidence="2" id="KW-0472">Membrane</keyword>
<name>A0ABV0S261_9TELE</name>
<evidence type="ECO:0000313" key="3">
    <source>
        <dbReference type="EMBL" id="MEQ2213853.1"/>
    </source>
</evidence>
<evidence type="ECO:0000256" key="1">
    <source>
        <dbReference type="SAM" id="MobiDB-lite"/>
    </source>
</evidence>
<sequence>YFALTEMQKTDYMVFAGRQYFLGDKCQVRLEPKGKYYNAFIQEDPRACVRIYFWIILLAAVIEIPVLMWMFATLRHLVPLTDLKPVNPVPAWNVAVPARKGDLGKFLLLSGLVVIHLSADAVFSLPDPESRGQRHHRHRYFRKSRGSSGVKGVELLMPPPVSYGGPAPSSLPPRFQPAGHPRPPLPPSPGAIAYDPYAPPHHHPPAARAPRYGVSRWACTSVQRNT</sequence>
<reference evidence="3 4" key="1">
    <citation type="submission" date="2021-06" db="EMBL/GenBank/DDBJ databases">
        <authorList>
            <person name="Palmer J.M."/>
        </authorList>
    </citation>
    <scope>NUCLEOTIDE SEQUENCE [LARGE SCALE GENOMIC DNA]</scope>
    <source>
        <strain evidence="3 4">XC_2019</strain>
        <tissue evidence="3">Muscle</tissue>
    </source>
</reference>
<keyword evidence="2" id="KW-1133">Transmembrane helix</keyword>
<dbReference type="Proteomes" id="UP001434883">
    <property type="component" value="Unassembled WGS sequence"/>
</dbReference>
<organism evidence="3 4">
    <name type="scientific">Xenoophorus captivus</name>
    <dbReference type="NCBI Taxonomy" id="1517983"/>
    <lineage>
        <taxon>Eukaryota</taxon>
        <taxon>Metazoa</taxon>
        <taxon>Chordata</taxon>
        <taxon>Craniata</taxon>
        <taxon>Vertebrata</taxon>
        <taxon>Euteleostomi</taxon>
        <taxon>Actinopterygii</taxon>
        <taxon>Neopterygii</taxon>
        <taxon>Teleostei</taxon>
        <taxon>Neoteleostei</taxon>
        <taxon>Acanthomorphata</taxon>
        <taxon>Ovalentaria</taxon>
        <taxon>Atherinomorphae</taxon>
        <taxon>Cyprinodontiformes</taxon>
        <taxon>Goodeidae</taxon>
        <taxon>Xenoophorus</taxon>
    </lineage>
</organism>
<evidence type="ECO:0000256" key="2">
    <source>
        <dbReference type="SAM" id="Phobius"/>
    </source>
</evidence>
<feature type="non-terminal residue" evidence="3">
    <location>
        <position position="1"/>
    </location>
</feature>
<keyword evidence="4" id="KW-1185">Reference proteome</keyword>
<dbReference type="EMBL" id="JAHRIN010063756">
    <property type="protein sequence ID" value="MEQ2213853.1"/>
    <property type="molecule type" value="Genomic_DNA"/>
</dbReference>
<protein>
    <submittedName>
        <fullName evidence="3">Uncharacterized protein</fullName>
    </submittedName>
</protein>
<accession>A0ABV0S261</accession>
<gene>
    <name evidence="3" type="ORF">XENOCAPTIV_022231</name>
</gene>
<feature type="region of interest" description="Disordered" evidence="1">
    <location>
        <begin position="166"/>
        <end position="210"/>
    </location>
</feature>
<evidence type="ECO:0000313" key="4">
    <source>
        <dbReference type="Proteomes" id="UP001434883"/>
    </source>
</evidence>
<feature type="compositionally biased region" description="Pro residues" evidence="1">
    <location>
        <begin position="169"/>
        <end position="189"/>
    </location>
</feature>
<comment type="caution">
    <text evidence="3">The sequence shown here is derived from an EMBL/GenBank/DDBJ whole genome shotgun (WGS) entry which is preliminary data.</text>
</comment>